<sequence length="111" mass="12253">MKIQYEIDGQGVLTGKSRLVDDDVVETTIFKNAWENDGYLNHSYDVISSKWVGNNDGLEQAELKPDDTDQIKLLVGNLVAENAKKDQSIKQLQTMTGTLVAQIAELNKGGN</sequence>
<name>A0A385AEP9_LATCU</name>
<proteinExistence type="predicted"/>
<accession>A0A385AEP9</accession>
<dbReference type="RefSeq" id="WP_076789021.1">
    <property type="nucleotide sequence ID" value="NZ_CP015493.1"/>
</dbReference>
<protein>
    <submittedName>
        <fullName evidence="1">Uncharacterized protein</fullName>
    </submittedName>
</protein>
<organism evidence="1 2">
    <name type="scientific">Latilactobacillus curvatus</name>
    <name type="common">Lactobacillus curvatus</name>
    <dbReference type="NCBI Taxonomy" id="28038"/>
    <lineage>
        <taxon>Bacteria</taxon>
        <taxon>Bacillati</taxon>
        <taxon>Bacillota</taxon>
        <taxon>Bacilli</taxon>
        <taxon>Lactobacillales</taxon>
        <taxon>Lactobacillaceae</taxon>
        <taxon>Latilactobacillus</taxon>
    </lineage>
</organism>
<reference evidence="1 2" key="1">
    <citation type="submission" date="2018-07" db="EMBL/GenBank/DDBJ databases">
        <title>Lactobacillus curvatus genome sequence.</title>
        <authorList>
            <person name="Prechtl R."/>
        </authorList>
    </citation>
    <scope>NUCLEOTIDE SEQUENCE [LARGE SCALE GENOMIC DNA]</scope>
    <source>
        <strain evidence="1 2">TMW 1.1928</strain>
    </source>
</reference>
<dbReference type="AlphaFoldDB" id="A0A385AEP9"/>
<dbReference type="EMBL" id="CP031003">
    <property type="protein sequence ID" value="AXN36179.1"/>
    <property type="molecule type" value="Genomic_DNA"/>
</dbReference>
<gene>
    <name evidence="1" type="ORF">DT351_07275</name>
</gene>
<evidence type="ECO:0000313" key="2">
    <source>
        <dbReference type="Proteomes" id="UP000257607"/>
    </source>
</evidence>
<dbReference type="Proteomes" id="UP000257607">
    <property type="component" value="Chromosome"/>
</dbReference>
<evidence type="ECO:0000313" key="1">
    <source>
        <dbReference type="EMBL" id="AXN36179.1"/>
    </source>
</evidence>